<organism evidence="4 5">
    <name type="scientific">Candidatus Ornithomonoglobus merdipullorum</name>
    <dbReference type="NCBI Taxonomy" id="2840895"/>
    <lineage>
        <taxon>Bacteria</taxon>
        <taxon>Bacillati</taxon>
        <taxon>Bacillota</taxon>
        <taxon>Clostridia</taxon>
        <taxon>Candidatus Ornithomonoglobus</taxon>
    </lineage>
</organism>
<sequence length="285" mass="30591">MYKKFISAAVCAAVLAASPAALCEDDIKVVLDGSAMSFEVPPQIINDRTLVPLRAIFEAIGAAVDWDEETRTVTAVKDGIEISLTVDSYIMTVDDRTVELDSPAVIVDDRTLVPVRAVSESFGAEVGWDAQSRTVTIETEAEQTVAPTAPPAATAAPEETAEPSESAEPSAQPVKTPSPDSGVMSEISYNTESEQNVAFMRGFEFLSAEKNSEGDYEITYTFRTFKEGRGEVVVIFDCLDKDGRVIDSFGGSVVGTDYTWSVHEAEAVIPGDTVSIEFSADKSYA</sequence>
<reference evidence="4" key="1">
    <citation type="submission" date="2020-10" db="EMBL/GenBank/DDBJ databases">
        <authorList>
            <person name="Gilroy R."/>
        </authorList>
    </citation>
    <scope>NUCLEOTIDE SEQUENCE</scope>
    <source>
        <strain evidence="4">USAMLcec3-3695</strain>
    </source>
</reference>
<evidence type="ECO:0000256" key="2">
    <source>
        <dbReference type="SAM" id="SignalP"/>
    </source>
</evidence>
<feature type="signal peptide" evidence="2">
    <location>
        <begin position="1"/>
        <end position="23"/>
    </location>
</feature>
<dbReference type="InterPro" id="IPR036582">
    <property type="entry name" value="Mao_N_sf"/>
</dbReference>
<accession>A0A9D1SEN6</accession>
<comment type="caution">
    <text evidence="4">The sequence shown here is derived from an EMBL/GenBank/DDBJ whole genome shotgun (WGS) entry which is preliminary data.</text>
</comment>
<gene>
    <name evidence="4" type="ORF">IAA61_03615</name>
</gene>
<dbReference type="Proteomes" id="UP000824109">
    <property type="component" value="Unassembled WGS sequence"/>
</dbReference>
<feature type="domain" description="Copper amine oxidase-like N-terminal" evidence="3">
    <location>
        <begin position="31"/>
        <end position="137"/>
    </location>
</feature>
<protein>
    <submittedName>
        <fullName evidence="4">Copper amine oxidase N-terminal domain-containing protein</fullName>
    </submittedName>
</protein>
<dbReference type="Gene3D" id="3.30.457.10">
    <property type="entry name" value="Copper amine oxidase-like, N-terminal domain"/>
    <property type="match status" value="2"/>
</dbReference>
<evidence type="ECO:0000313" key="4">
    <source>
        <dbReference type="EMBL" id="HIU56887.1"/>
    </source>
</evidence>
<feature type="chain" id="PRO_5038934152" evidence="2">
    <location>
        <begin position="24"/>
        <end position="285"/>
    </location>
</feature>
<feature type="region of interest" description="Disordered" evidence="1">
    <location>
        <begin position="140"/>
        <end position="185"/>
    </location>
</feature>
<evidence type="ECO:0000256" key="1">
    <source>
        <dbReference type="SAM" id="MobiDB-lite"/>
    </source>
</evidence>
<dbReference type="EMBL" id="DVNB01000036">
    <property type="protein sequence ID" value="HIU56887.1"/>
    <property type="molecule type" value="Genomic_DNA"/>
</dbReference>
<evidence type="ECO:0000313" key="5">
    <source>
        <dbReference type="Proteomes" id="UP000824109"/>
    </source>
</evidence>
<dbReference type="InterPro" id="IPR012854">
    <property type="entry name" value="Cu_amine_oxidase-like_N"/>
</dbReference>
<dbReference type="Pfam" id="PF07833">
    <property type="entry name" value="Cu_amine_oxidN1"/>
    <property type="match status" value="1"/>
</dbReference>
<name>A0A9D1SEN6_9FIRM</name>
<reference evidence="4" key="2">
    <citation type="journal article" date="2021" name="PeerJ">
        <title>Extensive microbial diversity within the chicken gut microbiome revealed by metagenomics and culture.</title>
        <authorList>
            <person name="Gilroy R."/>
            <person name="Ravi A."/>
            <person name="Getino M."/>
            <person name="Pursley I."/>
            <person name="Horton D.L."/>
            <person name="Alikhan N.F."/>
            <person name="Baker D."/>
            <person name="Gharbi K."/>
            <person name="Hall N."/>
            <person name="Watson M."/>
            <person name="Adriaenssens E.M."/>
            <person name="Foster-Nyarko E."/>
            <person name="Jarju S."/>
            <person name="Secka A."/>
            <person name="Antonio M."/>
            <person name="Oren A."/>
            <person name="Chaudhuri R.R."/>
            <person name="La Ragione R."/>
            <person name="Hildebrand F."/>
            <person name="Pallen M.J."/>
        </authorList>
    </citation>
    <scope>NUCLEOTIDE SEQUENCE</scope>
    <source>
        <strain evidence="4">USAMLcec3-3695</strain>
    </source>
</reference>
<dbReference type="AlphaFoldDB" id="A0A9D1SEN6"/>
<feature type="compositionally biased region" description="Low complexity" evidence="1">
    <location>
        <begin position="142"/>
        <end position="174"/>
    </location>
</feature>
<keyword evidence="2" id="KW-0732">Signal</keyword>
<dbReference type="SUPFAM" id="SSF55383">
    <property type="entry name" value="Copper amine oxidase, domain N"/>
    <property type="match status" value="1"/>
</dbReference>
<evidence type="ECO:0000259" key="3">
    <source>
        <dbReference type="Pfam" id="PF07833"/>
    </source>
</evidence>
<proteinExistence type="predicted"/>